<name>A0A7S0BTX1_9RHOD</name>
<evidence type="ECO:0000313" key="1">
    <source>
        <dbReference type="EMBL" id="CAD8402404.1"/>
    </source>
</evidence>
<accession>A0A7S0BTX1</accession>
<dbReference type="Pfam" id="PF08613">
    <property type="entry name" value="Cyclin"/>
    <property type="match status" value="1"/>
</dbReference>
<dbReference type="InterPro" id="IPR036915">
    <property type="entry name" value="Cyclin-like_sf"/>
</dbReference>
<organism evidence="1">
    <name type="scientific">Rhodosorus marinus</name>
    <dbReference type="NCBI Taxonomy" id="101924"/>
    <lineage>
        <taxon>Eukaryota</taxon>
        <taxon>Rhodophyta</taxon>
        <taxon>Stylonematophyceae</taxon>
        <taxon>Stylonematales</taxon>
        <taxon>Stylonemataceae</taxon>
        <taxon>Rhodosorus</taxon>
    </lineage>
</organism>
<dbReference type="AlphaFoldDB" id="A0A7S0BTX1"/>
<dbReference type="PANTHER" id="PTHR15615">
    <property type="match status" value="1"/>
</dbReference>
<sequence length="175" mass="19979">MRLTGNHLVAGVAEVLQGSCCCDEDRSSSTIPNRFFGIRHAISLDIYVNRLYRYINCSNVAYLTALVYLRRIQILDPRCRLTYENIHRLYATALLLAIKYHDDEHYSNKFYAHVFGMSGLAEINELEGLMLSLLGFRMSISQGEYYDYKIFIMNRQAVSSAAVLQCESNMPISVA</sequence>
<evidence type="ECO:0008006" key="2">
    <source>
        <dbReference type="Google" id="ProtNLM"/>
    </source>
</evidence>
<dbReference type="CDD" id="cd20558">
    <property type="entry name" value="CYCLIN_ScPCL7-like"/>
    <property type="match status" value="1"/>
</dbReference>
<protein>
    <recommendedName>
        <fullName evidence="2">Cyclin</fullName>
    </recommendedName>
</protein>
<dbReference type="EMBL" id="HBEK01022571">
    <property type="protein sequence ID" value="CAD8402404.1"/>
    <property type="molecule type" value="Transcribed_RNA"/>
</dbReference>
<dbReference type="SUPFAM" id="SSF47954">
    <property type="entry name" value="Cyclin-like"/>
    <property type="match status" value="1"/>
</dbReference>
<gene>
    <name evidence="1" type="ORF">RMAR0315_LOCUS12409</name>
</gene>
<reference evidence="1" key="1">
    <citation type="submission" date="2021-01" db="EMBL/GenBank/DDBJ databases">
        <authorList>
            <person name="Corre E."/>
            <person name="Pelletier E."/>
            <person name="Niang G."/>
            <person name="Scheremetjew M."/>
            <person name="Finn R."/>
            <person name="Kale V."/>
            <person name="Holt S."/>
            <person name="Cochrane G."/>
            <person name="Meng A."/>
            <person name="Brown T."/>
            <person name="Cohen L."/>
        </authorList>
    </citation>
    <scope>NUCLEOTIDE SEQUENCE</scope>
    <source>
        <strain evidence="1">UTEX LB 2760</strain>
    </source>
</reference>
<dbReference type="GO" id="GO:0019901">
    <property type="term" value="F:protein kinase binding"/>
    <property type="evidence" value="ECO:0007669"/>
    <property type="project" value="InterPro"/>
</dbReference>
<proteinExistence type="predicted"/>
<dbReference type="PANTHER" id="PTHR15615:SF108">
    <property type="entry name" value="PROTEIN CNPPD1"/>
    <property type="match status" value="1"/>
</dbReference>
<dbReference type="InterPro" id="IPR013922">
    <property type="entry name" value="Cyclin_PHO80-like"/>
</dbReference>
<dbReference type="Gene3D" id="1.10.472.10">
    <property type="entry name" value="Cyclin-like"/>
    <property type="match status" value="1"/>
</dbReference>